<protein>
    <submittedName>
        <fullName evidence="1">Uncharacterized protein</fullName>
    </submittedName>
</protein>
<evidence type="ECO:0000313" key="1">
    <source>
        <dbReference type="EMBL" id="KAJ0017927.1"/>
    </source>
</evidence>
<proteinExistence type="predicted"/>
<accession>A0ACC0XI61</accession>
<keyword evidence="2" id="KW-1185">Reference proteome</keyword>
<evidence type="ECO:0000313" key="2">
    <source>
        <dbReference type="Proteomes" id="UP001163603"/>
    </source>
</evidence>
<gene>
    <name evidence="1" type="ORF">Pint_12279</name>
</gene>
<name>A0ACC0XI61_9ROSI</name>
<comment type="caution">
    <text evidence="1">The sequence shown here is derived from an EMBL/GenBank/DDBJ whole genome shotgun (WGS) entry which is preliminary data.</text>
</comment>
<sequence>MFEKNDELPNIHGANQMLPIQVATQQGHKLMVKFLNKIQESLEEMDSNKLSAIASKNGSSEEIFENVASHPRTNQADDPVTMEIRQKLSHAAMYNDWIKAYEDIFKGDPYKNSKYLTAKISEDGSTALHLATLKNSIGFVNELVKAMFEKNRWLPSIHGHWEMLPIHAAAQNGHKEMVKFLYGIQGPLQEIDSNILFLNQKNRVSLRADSWTIYINLEELSIAASSNDWNRAYNAQTKSFMFFEELLKYMKKEYLAIKNADGNTAFFLIAESGDVRLAKKMFEKDGELPIIRGERQMLPIHKAAKQNHKLMVDFLYGIQGPLERMDNNKLSSKYN</sequence>
<dbReference type="Proteomes" id="UP001163603">
    <property type="component" value="Chromosome 12"/>
</dbReference>
<reference evidence="2" key="1">
    <citation type="journal article" date="2023" name="G3 (Bethesda)">
        <title>Genome assembly and association tests identify interacting loci associated with vigor, precocity, and sex in interspecific pistachio rootstocks.</title>
        <authorList>
            <person name="Palmer W."/>
            <person name="Jacygrad E."/>
            <person name="Sagayaradj S."/>
            <person name="Cavanaugh K."/>
            <person name="Han R."/>
            <person name="Bertier L."/>
            <person name="Beede B."/>
            <person name="Kafkas S."/>
            <person name="Golino D."/>
            <person name="Preece J."/>
            <person name="Michelmore R."/>
        </authorList>
    </citation>
    <scope>NUCLEOTIDE SEQUENCE [LARGE SCALE GENOMIC DNA]</scope>
</reference>
<dbReference type="EMBL" id="CM047747">
    <property type="protein sequence ID" value="KAJ0017927.1"/>
    <property type="molecule type" value="Genomic_DNA"/>
</dbReference>
<organism evidence="1 2">
    <name type="scientific">Pistacia integerrima</name>
    <dbReference type="NCBI Taxonomy" id="434235"/>
    <lineage>
        <taxon>Eukaryota</taxon>
        <taxon>Viridiplantae</taxon>
        <taxon>Streptophyta</taxon>
        <taxon>Embryophyta</taxon>
        <taxon>Tracheophyta</taxon>
        <taxon>Spermatophyta</taxon>
        <taxon>Magnoliopsida</taxon>
        <taxon>eudicotyledons</taxon>
        <taxon>Gunneridae</taxon>
        <taxon>Pentapetalae</taxon>
        <taxon>rosids</taxon>
        <taxon>malvids</taxon>
        <taxon>Sapindales</taxon>
        <taxon>Anacardiaceae</taxon>
        <taxon>Pistacia</taxon>
    </lineage>
</organism>